<protein>
    <recommendedName>
        <fullName evidence="6">HTH tetR-type domain-containing protein</fullName>
    </recommendedName>
</protein>
<evidence type="ECO:0000256" key="1">
    <source>
        <dbReference type="ARBA" id="ARBA00023015"/>
    </source>
</evidence>
<feature type="domain" description="HTH tetR-type" evidence="6">
    <location>
        <begin position="15"/>
        <end position="75"/>
    </location>
</feature>
<accession>A0ABQ3YMC1</accession>
<comment type="caution">
    <text evidence="7">The sequence shown here is derived from an EMBL/GenBank/DDBJ whole genome shotgun (WGS) entry which is preliminary data.</text>
</comment>
<evidence type="ECO:0000313" key="7">
    <source>
        <dbReference type="EMBL" id="GID80955.1"/>
    </source>
</evidence>
<keyword evidence="1" id="KW-0805">Transcription regulation</keyword>
<dbReference type="Proteomes" id="UP000609879">
    <property type="component" value="Unassembled WGS sequence"/>
</dbReference>
<dbReference type="PANTHER" id="PTHR30055">
    <property type="entry name" value="HTH-TYPE TRANSCRIPTIONAL REGULATOR RUTR"/>
    <property type="match status" value="1"/>
</dbReference>
<evidence type="ECO:0000256" key="4">
    <source>
        <dbReference type="PROSITE-ProRule" id="PRU00335"/>
    </source>
</evidence>
<keyword evidence="2 4" id="KW-0238">DNA-binding</keyword>
<name>A0ABQ3YMC1_9ACTN</name>
<keyword evidence="3" id="KW-0804">Transcription</keyword>
<evidence type="ECO:0000313" key="8">
    <source>
        <dbReference type="Proteomes" id="UP000609879"/>
    </source>
</evidence>
<dbReference type="PROSITE" id="PS50977">
    <property type="entry name" value="HTH_TETR_2"/>
    <property type="match status" value="1"/>
</dbReference>
<dbReference type="SUPFAM" id="SSF46689">
    <property type="entry name" value="Homeodomain-like"/>
    <property type="match status" value="1"/>
</dbReference>
<evidence type="ECO:0000256" key="5">
    <source>
        <dbReference type="SAM" id="MobiDB-lite"/>
    </source>
</evidence>
<sequence length="252" mass="26778">MEQPYRRDRARLPAAERRRQIIEVTTRLIAEHGFWGLSMQDVADGCGLTVPGLLHHVGTKEGLLVAVLEERDKSDMSEIAGTEGMSGLAGGPAAKASEGPGEEVGGPAAKASEDPGKEVGGPAAKANAGPRGEGAGGPGAGEPNGAAGRLRELCAAIVRRNVRQPEIVRLFAVLEAESLAPGHPAHEYFRRRERRTVAAFADLVEGDQALARQVVALMDGLQMQWLREPATVDLVAAWDAAAERIFREKEIS</sequence>
<proteinExistence type="predicted"/>
<dbReference type="RefSeq" id="WP_239169619.1">
    <property type="nucleotide sequence ID" value="NZ_BAAABO010000023.1"/>
</dbReference>
<dbReference type="Gene3D" id="1.10.357.10">
    <property type="entry name" value="Tetracycline Repressor, domain 2"/>
    <property type="match status" value="2"/>
</dbReference>
<organism evidence="7 8">
    <name type="scientific">Paractinoplanes deccanensis</name>
    <dbReference type="NCBI Taxonomy" id="113561"/>
    <lineage>
        <taxon>Bacteria</taxon>
        <taxon>Bacillati</taxon>
        <taxon>Actinomycetota</taxon>
        <taxon>Actinomycetes</taxon>
        <taxon>Micromonosporales</taxon>
        <taxon>Micromonosporaceae</taxon>
        <taxon>Paractinoplanes</taxon>
    </lineage>
</organism>
<dbReference type="InterPro" id="IPR009057">
    <property type="entry name" value="Homeodomain-like_sf"/>
</dbReference>
<dbReference type="InterPro" id="IPR050109">
    <property type="entry name" value="HTH-type_TetR-like_transc_reg"/>
</dbReference>
<dbReference type="InterPro" id="IPR001647">
    <property type="entry name" value="HTH_TetR"/>
</dbReference>
<dbReference type="PANTHER" id="PTHR30055:SF234">
    <property type="entry name" value="HTH-TYPE TRANSCRIPTIONAL REGULATOR BETI"/>
    <property type="match status" value="1"/>
</dbReference>
<dbReference type="Pfam" id="PF00440">
    <property type="entry name" value="TetR_N"/>
    <property type="match status" value="1"/>
</dbReference>
<feature type="compositionally biased region" description="Gly residues" evidence="5">
    <location>
        <begin position="131"/>
        <end position="142"/>
    </location>
</feature>
<evidence type="ECO:0000259" key="6">
    <source>
        <dbReference type="PROSITE" id="PS50977"/>
    </source>
</evidence>
<feature type="region of interest" description="Disordered" evidence="5">
    <location>
        <begin position="81"/>
        <end position="144"/>
    </location>
</feature>
<feature type="DNA-binding region" description="H-T-H motif" evidence="4">
    <location>
        <begin position="38"/>
        <end position="57"/>
    </location>
</feature>
<dbReference type="SUPFAM" id="SSF48498">
    <property type="entry name" value="Tetracyclin repressor-like, C-terminal domain"/>
    <property type="match status" value="1"/>
</dbReference>
<dbReference type="EMBL" id="BOMI01000214">
    <property type="protein sequence ID" value="GID80955.1"/>
    <property type="molecule type" value="Genomic_DNA"/>
</dbReference>
<evidence type="ECO:0000256" key="2">
    <source>
        <dbReference type="ARBA" id="ARBA00023125"/>
    </source>
</evidence>
<dbReference type="InterPro" id="IPR036271">
    <property type="entry name" value="Tet_transcr_reg_TetR-rel_C_sf"/>
</dbReference>
<evidence type="ECO:0000256" key="3">
    <source>
        <dbReference type="ARBA" id="ARBA00023163"/>
    </source>
</evidence>
<reference evidence="7 8" key="1">
    <citation type="submission" date="2021-01" db="EMBL/GenBank/DDBJ databases">
        <title>Whole genome shotgun sequence of Actinoplanes deccanensis NBRC 13994.</title>
        <authorList>
            <person name="Komaki H."/>
            <person name="Tamura T."/>
        </authorList>
    </citation>
    <scope>NUCLEOTIDE SEQUENCE [LARGE SCALE GENOMIC DNA]</scope>
    <source>
        <strain evidence="7 8">NBRC 13994</strain>
    </source>
</reference>
<keyword evidence="8" id="KW-1185">Reference proteome</keyword>
<gene>
    <name evidence="7" type="ORF">Ade02nite_95960</name>
</gene>